<organism evidence="1 2">
    <name type="scientific">Zosterops borbonicus</name>
    <dbReference type="NCBI Taxonomy" id="364589"/>
    <lineage>
        <taxon>Eukaryota</taxon>
        <taxon>Metazoa</taxon>
        <taxon>Chordata</taxon>
        <taxon>Craniata</taxon>
        <taxon>Vertebrata</taxon>
        <taxon>Euteleostomi</taxon>
        <taxon>Archelosauria</taxon>
        <taxon>Archosauria</taxon>
        <taxon>Dinosauria</taxon>
        <taxon>Saurischia</taxon>
        <taxon>Theropoda</taxon>
        <taxon>Coelurosauria</taxon>
        <taxon>Aves</taxon>
        <taxon>Neognathae</taxon>
        <taxon>Neoaves</taxon>
        <taxon>Telluraves</taxon>
        <taxon>Australaves</taxon>
        <taxon>Passeriformes</taxon>
        <taxon>Sylvioidea</taxon>
        <taxon>Zosteropidae</taxon>
        <taxon>Zosterops</taxon>
    </lineage>
</organism>
<comment type="caution">
    <text evidence="1">The sequence shown here is derived from an EMBL/GenBank/DDBJ whole genome shotgun (WGS) entry which is preliminary data.</text>
</comment>
<sequence>MSRAASKAPWAAEEGGDSAPLLCSCETPPAVLHPTLGSQHRKDMDLLERGHQLRWAIEWIRGMENLSYEERLRQLGLKKRRLQADLIAGFQDLKGTYKKDGEGLFTRVCSEKTRGNGFKLKESNFRLTIRKKFFSVRVAKHWNTLPREDAGAQCLEVFKARLDGSLSNLI</sequence>
<proteinExistence type="predicted"/>
<dbReference type="Proteomes" id="UP000796761">
    <property type="component" value="Unassembled WGS sequence"/>
</dbReference>
<accession>A0A8K1GV89</accession>
<evidence type="ECO:0000313" key="2">
    <source>
        <dbReference type="Proteomes" id="UP000796761"/>
    </source>
</evidence>
<protein>
    <submittedName>
        <fullName evidence="1">Uncharacterized protein</fullName>
    </submittedName>
</protein>
<name>A0A8K1GV89_9PASS</name>
<gene>
    <name evidence="1" type="ORF">HGM15179_001062</name>
</gene>
<dbReference type="OrthoDB" id="276744at2759"/>
<reference evidence="1" key="1">
    <citation type="submission" date="2019-04" db="EMBL/GenBank/DDBJ databases">
        <title>Genome assembly of Zosterops borbonicus 15179.</title>
        <authorList>
            <person name="Leroy T."/>
            <person name="Anselmetti Y."/>
            <person name="Tilak M.-K."/>
            <person name="Nabholz B."/>
        </authorList>
    </citation>
    <scope>NUCLEOTIDE SEQUENCE</scope>
    <source>
        <strain evidence="1">HGM_15179</strain>
        <tissue evidence="1">Muscle</tissue>
    </source>
</reference>
<dbReference type="AlphaFoldDB" id="A0A8K1GV89"/>
<keyword evidence="2" id="KW-1185">Reference proteome</keyword>
<evidence type="ECO:0000313" key="1">
    <source>
        <dbReference type="EMBL" id="TRZ26039.1"/>
    </source>
</evidence>
<dbReference type="EMBL" id="SWJQ01000018">
    <property type="protein sequence ID" value="TRZ26039.1"/>
    <property type="molecule type" value="Genomic_DNA"/>
</dbReference>